<keyword evidence="15" id="KW-0229">DNA integration</keyword>
<dbReference type="Proteomes" id="UP000235392">
    <property type="component" value="Unassembled WGS sequence"/>
</dbReference>
<dbReference type="Gene3D" id="4.10.60.10">
    <property type="entry name" value="Zinc finger, CCHC-type"/>
    <property type="match status" value="1"/>
</dbReference>
<evidence type="ECO:0000256" key="23">
    <source>
        <dbReference type="PROSITE-ProRule" id="PRU00047"/>
    </source>
</evidence>
<evidence type="ECO:0000256" key="2">
    <source>
        <dbReference type="ARBA" id="ARBA00022578"/>
    </source>
</evidence>
<evidence type="ECO:0000256" key="16">
    <source>
        <dbReference type="ARBA" id="ARBA00022918"/>
    </source>
</evidence>
<dbReference type="InterPro" id="IPR013103">
    <property type="entry name" value="RVT_2"/>
</dbReference>
<comment type="function">
    <text evidence="1">The aspartyl protease (PR) mediates the proteolytic cleavages of the Gag and Gag-Pol polyproteins after assembly of the VLP.</text>
</comment>
<dbReference type="GO" id="GO:0004519">
    <property type="term" value="F:endonuclease activity"/>
    <property type="evidence" value="ECO:0007669"/>
    <property type="project" value="UniProtKB-KW"/>
</dbReference>
<evidence type="ECO:0000256" key="22">
    <source>
        <dbReference type="ARBA" id="ARBA00049244"/>
    </source>
</evidence>
<keyword evidence="23" id="KW-0863">Zinc-finger</keyword>
<keyword evidence="14" id="KW-0694">RNA-binding</keyword>
<keyword evidence="12" id="KW-0067">ATP-binding</keyword>
<reference evidence="27 28" key="1">
    <citation type="submission" date="2017-11" db="EMBL/GenBank/DDBJ databases">
        <title>De novo assembly and phasing of dikaryotic genomes from two isolates of Puccinia coronata f. sp. avenae, the causal agent of oat crown rust.</title>
        <authorList>
            <person name="Miller M.E."/>
            <person name="Zhang Y."/>
            <person name="Omidvar V."/>
            <person name="Sperschneider J."/>
            <person name="Schwessinger B."/>
            <person name="Raley C."/>
            <person name="Palmer J.M."/>
            <person name="Garnica D."/>
            <person name="Upadhyaya N."/>
            <person name="Rathjen J."/>
            <person name="Taylor J.M."/>
            <person name="Park R.F."/>
            <person name="Dodds P.N."/>
            <person name="Hirsch C.D."/>
            <person name="Kianian S.F."/>
            <person name="Figueroa M."/>
        </authorList>
    </citation>
    <scope>NUCLEOTIDE SEQUENCE [LARGE SCALE GENOMIC DNA]</scope>
    <source>
        <strain evidence="27">12SD80</strain>
    </source>
</reference>
<feature type="domain" description="CCHC-type" evidence="25">
    <location>
        <begin position="155"/>
        <end position="169"/>
    </location>
</feature>
<dbReference type="GO" id="GO:0008270">
    <property type="term" value="F:zinc ion binding"/>
    <property type="evidence" value="ECO:0007669"/>
    <property type="project" value="UniProtKB-KW"/>
</dbReference>
<evidence type="ECO:0000256" key="15">
    <source>
        <dbReference type="ARBA" id="ARBA00022908"/>
    </source>
</evidence>
<dbReference type="InterPro" id="IPR001584">
    <property type="entry name" value="Integrase_cat-core"/>
</dbReference>
<dbReference type="Pfam" id="PF22936">
    <property type="entry name" value="Pol_BBD"/>
    <property type="match status" value="1"/>
</dbReference>
<dbReference type="GO" id="GO:0003964">
    <property type="term" value="F:RNA-directed DNA polymerase activity"/>
    <property type="evidence" value="ECO:0007669"/>
    <property type="project" value="UniProtKB-KW"/>
</dbReference>
<keyword evidence="16" id="KW-0695">RNA-directed DNA polymerase</keyword>
<keyword evidence="4" id="KW-0507">mRNA processing</keyword>
<evidence type="ECO:0000256" key="3">
    <source>
        <dbReference type="ARBA" id="ARBA00022612"/>
    </source>
</evidence>
<evidence type="ECO:0000256" key="11">
    <source>
        <dbReference type="ARBA" id="ARBA00022801"/>
    </source>
</evidence>
<dbReference type="GO" id="GO:0006508">
    <property type="term" value="P:proteolysis"/>
    <property type="evidence" value="ECO:0007669"/>
    <property type="project" value="UniProtKB-KW"/>
</dbReference>
<evidence type="ECO:0000256" key="4">
    <source>
        <dbReference type="ARBA" id="ARBA00022664"/>
    </source>
</evidence>
<evidence type="ECO:0000256" key="10">
    <source>
        <dbReference type="ARBA" id="ARBA00022759"/>
    </source>
</evidence>
<dbReference type="Gene3D" id="3.30.420.10">
    <property type="entry name" value="Ribonuclease H-like superfamily/Ribonuclease H"/>
    <property type="match status" value="1"/>
</dbReference>
<feature type="domain" description="Integrase catalytic" evidence="26">
    <location>
        <begin position="540"/>
        <end position="709"/>
    </location>
</feature>
<evidence type="ECO:0000256" key="21">
    <source>
        <dbReference type="ARBA" id="ARBA00048173"/>
    </source>
</evidence>
<dbReference type="Pfam" id="PF00098">
    <property type="entry name" value="zf-CCHC"/>
    <property type="match status" value="1"/>
</dbReference>
<evidence type="ECO:0000313" key="27">
    <source>
        <dbReference type="EMBL" id="PLW33418.1"/>
    </source>
</evidence>
<keyword evidence="6" id="KW-0548">Nucleotidyltransferase</keyword>
<dbReference type="GO" id="GO:0006397">
    <property type="term" value="P:mRNA processing"/>
    <property type="evidence" value="ECO:0007669"/>
    <property type="project" value="UniProtKB-KW"/>
</dbReference>
<evidence type="ECO:0000256" key="17">
    <source>
        <dbReference type="ARBA" id="ARBA00022932"/>
    </source>
</evidence>
<dbReference type="PANTHER" id="PTHR42648">
    <property type="entry name" value="TRANSPOSASE, PUTATIVE-RELATED"/>
    <property type="match status" value="1"/>
</dbReference>
<comment type="catalytic activity">
    <reaction evidence="22">
        <text>DNA(n) + a 2'-deoxyribonucleoside 5'-triphosphate = DNA(n+1) + diphosphate</text>
        <dbReference type="Rhea" id="RHEA:22508"/>
        <dbReference type="Rhea" id="RHEA-COMP:17339"/>
        <dbReference type="Rhea" id="RHEA-COMP:17340"/>
        <dbReference type="ChEBI" id="CHEBI:33019"/>
        <dbReference type="ChEBI" id="CHEBI:61560"/>
        <dbReference type="ChEBI" id="CHEBI:173112"/>
        <dbReference type="EC" id="2.7.7.7"/>
    </reaction>
</comment>
<dbReference type="PROSITE" id="PS50994">
    <property type="entry name" value="INTEGRASE"/>
    <property type="match status" value="1"/>
</dbReference>
<dbReference type="GO" id="GO:0008233">
    <property type="term" value="F:peptidase activity"/>
    <property type="evidence" value="ECO:0007669"/>
    <property type="project" value="UniProtKB-KW"/>
</dbReference>
<dbReference type="Pfam" id="PF07727">
    <property type="entry name" value="RVT_2"/>
    <property type="match status" value="1"/>
</dbReference>
<evidence type="ECO:0000256" key="12">
    <source>
        <dbReference type="ARBA" id="ARBA00022840"/>
    </source>
</evidence>
<dbReference type="GO" id="GO:0032196">
    <property type="term" value="P:transposition"/>
    <property type="evidence" value="ECO:0007669"/>
    <property type="project" value="UniProtKB-KW"/>
</dbReference>
<accession>A0A2N5U6Y1</accession>
<dbReference type="GO" id="GO:0005524">
    <property type="term" value="F:ATP binding"/>
    <property type="evidence" value="ECO:0007669"/>
    <property type="project" value="UniProtKB-KW"/>
</dbReference>
<feature type="compositionally biased region" description="Low complexity" evidence="24">
    <location>
        <begin position="219"/>
        <end position="234"/>
    </location>
</feature>
<evidence type="ECO:0000256" key="18">
    <source>
        <dbReference type="ARBA" id="ARBA00023113"/>
    </source>
</evidence>
<evidence type="ECO:0000256" key="7">
    <source>
        <dbReference type="ARBA" id="ARBA00022722"/>
    </source>
</evidence>
<evidence type="ECO:0000256" key="5">
    <source>
        <dbReference type="ARBA" id="ARBA00022670"/>
    </source>
</evidence>
<dbReference type="Pfam" id="PF25597">
    <property type="entry name" value="SH3_retrovirus"/>
    <property type="match status" value="1"/>
</dbReference>
<evidence type="ECO:0000256" key="8">
    <source>
        <dbReference type="ARBA" id="ARBA00022723"/>
    </source>
</evidence>
<evidence type="ECO:0000256" key="1">
    <source>
        <dbReference type="ARBA" id="ARBA00002180"/>
    </source>
</evidence>
<dbReference type="SUPFAM" id="SSF53098">
    <property type="entry name" value="Ribonuclease H-like"/>
    <property type="match status" value="1"/>
</dbReference>
<dbReference type="InterPro" id="IPR001878">
    <property type="entry name" value="Znf_CCHC"/>
</dbReference>
<dbReference type="GO" id="GO:0005634">
    <property type="term" value="C:nucleus"/>
    <property type="evidence" value="ECO:0007669"/>
    <property type="project" value="UniProtKB-ARBA"/>
</dbReference>
<dbReference type="InterPro" id="IPR036397">
    <property type="entry name" value="RNaseH_sf"/>
</dbReference>
<keyword evidence="3" id="KW-1188">Viral release from host cell</keyword>
<dbReference type="SMART" id="SM00343">
    <property type="entry name" value="ZnF_C2HC"/>
    <property type="match status" value="1"/>
</dbReference>
<dbReference type="GO" id="GO:0003887">
    <property type="term" value="F:DNA-directed DNA polymerase activity"/>
    <property type="evidence" value="ECO:0007669"/>
    <property type="project" value="UniProtKB-KW"/>
</dbReference>
<keyword evidence="10" id="KW-0255">Endonuclease</keyword>
<organism evidence="27 28">
    <name type="scientific">Puccinia coronata f. sp. avenae</name>
    <dbReference type="NCBI Taxonomy" id="200324"/>
    <lineage>
        <taxon>Eukaryota</taxon>
        <taxon>Fungi</taxon>
        <taxon>Dikarya</taxon>
        <taxon>Basidiomycota</taxon>
        <taxon>Pucciniomycotina</taxon>
        <taxon>Pucciniomycetes</taxon>
        <taxon>Pucciniales</taxon>
        <taxon>Pucciniaceae</taxon>
        <taxon>Puccinia</taxon>
    </lineage>
</organism>
<protein>
    <recommendedName>
        <fullName evidence="29">Integrase catalytic domain-containing protein</fullName>
    </recommendedName>
</protein>
<keyword evidence="17" id="KW-0239">DNA-directed DNA polymerase</keyword>
<keyword evidence="23" id="KW-0862">Zinc</keyword>
<keyword evidence="18" id="KW-0917">Virion maturation</keyword>
<dbReference type="EMBL" id="PGCI01000220">
    <property type="protein sequence ID" value="PLW33418.1"/>
    <property type="molecule type" value="Genomic_DNA"/>
</dbReference>
<dbReference type="PROSITE" id="PS50158">
    <property type="entry name" value="ZF_CCHC"/>
    <property type="match status" value="1"/>
</dbReference>
<evidence type="ECO:0000259" key="25">
    <source>
        <dbReference type="PROSITE" id="PS50158"/>
    </source>
</evidence>
<evidence type="ECO:0000256" key="19">
    <source>
        <dbReference type="ARBA" id="ARBA00023172"/>
    </source>
</evidence>
<evidence type="ECO:0000256" key="20">
    <source>
        <dbReference type="ARBA" id="ARBA00023268"/>
    </source>
</evidence>
<keyword evidence="8" id="KW-0479">Metal-binding</keyword>
<gene>
    <name evidence="27" type="ORF">PCASD_17344</name>
</gene>
<evidence type="ECO:0000256" key="24">
    <source>
        <dbReference type="SAM" id="MobiDB-lite"/>
    </source>
</evidence>
<keyword evidence="7" id="KW-0540">Nuclease</keyword>
<keyword evidence="9" id="KW-0547">Nucleotide-binding</keyword>
<evidence type="ECO:0008006" key="29">
    <source>
        <dbReference type="Google" id="ProtNLM"/>
    </source>
</evidence>
<dbReference type="InterPro" id="IPR012337">
    <property type="entry name" value="RNaseH-like_sf"/>
</dbReference>
<evidence type="ECO:0000256" key="9">
    <source>
        <dbReference type="ARBA" id="ARBA00022741"/>
    </source>
</evidence>
<dbReference type="InterPro" id="IPR057670">
    <property type="entry name" value="SH3_retrovirus"/>
</dbReference>
<keyword evidence="13" id="KW-0460">Magnesium</keyword>
<keyword evidence="17" id="KW-0808">Transferase</keyword>
<dbReference type="InterPro" id="IPR054722">
    <property type="entry name" value="PolX-like_BBD"/>
</dbReference>
<evidence type="ECO:0000256" key="6">
    <source>
        <dbReference type="ARBA" id="ARBA00022695"/>
    </source>
</evidence>
<keyword evidence="20" id="KW-0511">Multifunctional enzyme</keyword>
<name>A0A2N5U6Y1_9BASI</name>
<feature type="region of interest" description="Disordered" evidence="24">
    <location>
        <begin position="215"/>
        <end position="254"/>
    </location>
</feature>
<sequence length="1080" mass="122072">MKSPTSKRATRRLKTSGNGFAPYAAYAVKMRNILSDLKALNIQITEDQLLVFLIQINLKDGPVKQALTNRVESLMYSDLLHQTPTFEQLLIMLDGCKRQVEFSSSSNNNNFSVPSPALFNASAEETVPPPPFHASVDEGNISANVAANAAKSNNCHICRQPGHWAAECPIRKKPPPNRQGQWQPRAPYVQQPNNYNPYFPIFVAPSFLLYAPHFPVPPTNQQAHQQTPQQNTAPIKSNHPPNRPTDSYKPVYPRQRPDVNAKHVYVGDIKDEIAEFQLAGKMTADALSARPKIILDTGATNHLTGDKLALSDFKSLSSPIPLRVATEGCSNFITGVGTLTFPGKNGMTVLVKGVIYCEQASSTLISPAALRRANVLISYDTDRDCFIYKNCSGRILLESHLDQHRRTWTLPNPLIPNDCVSFSNSFSPSDGVISSPDLLSHMTNCDAMPAALPKSNEVHEPIFMHPIDQYSFKWNVSDHTKDKLQLLFWHRLFGHAGLRRIRKLAKLKLGVGIPEDLPKGDIKYPVCMIVKGTRSNKLLPSYRPVEKLGIVACDLIGPFEIPTFDDGKYILTIRDLSTSYSEIKILKNKGETTKLLINQINKFETTTGKKVKCIWSDNVSEFESSLLAEFIKKKGIRAERSLPYHHYQKGAIERFNRTIQDMGRAALTDSCLPQSFWGFTFLWANYTLNRLPNKVSGNKTPFEAFYGYRPVLDKLQIFGARAFVLTPPKKRKKLDDQAREARVVGYVDGGKGWMLWDQKDNKIVYSAWVQFADDPLKPNTGKRTLPDNLDPKLLREEEIEDQIGDVLDPALCQQASALRFVMACDLGDFTAERTVETQEKLLDQISHQIKTPTPDTPKKYKDILQHPDRKEWLKAIQEELQNLFRHDIWTIELVPPSKRVMGAQWVFVKKRTQDGKLIKLKARYVAKGYAQVAGVEFIVTFAPTATFVSLRLLLTVAAKCTWPVYSFNFVAAYLHSPINEEVWVQPPEGLEVLKGHACRLKKALYGTRQAARCWWKHLQRKLNKLGYHPSQYNNLLYILKHSTKKGAIWVHMDNGVVTGSNDNILKKLETYLKDCLEIKW</sequence>
<dbReference type="AlphaFoldDB" id="A0A2N5U6Y1"/>
<dbReference type="InterPro" id="IPR036875">
    <property type="entry name" value="Znf_CCHC_sf"/>
</dbReference>
<dbReference type="GO" id="GO:0015074">
    <property type="term" value="P:DNA integration"/>
    <property type="evidence" value="ECO:0007669"/>
    <property type="project" value="UniProtKB-KW"/>
</dbReference>
<dbReference type="GO" id="GO:0006310">
    <property type="term" value="P:DNA recombination"/>
    <property type="evidence" value="ECO:0007669"/>
    <property type="project" value="UniProtKB-KW"/>
</dbReference>
<evidence type="ECO:0000259" key="26">
    <source>
        <dbReference type="PROSITE" id="PS50994"/>
    </source>
</evidence>
<keyword evidence="5" id="KW-0645">Protease</keyword>
<evidence type="ECO:0000313" key="28">
    <source>
        <dbReference type="Proteomes" id="UP000235392"/>
    </source>
</evidence>
<comment type="caution">
    <text evidence="27">The sequence shown here is derived from an EMBL/GenBank/DDBJ whole genome shotgun (WGS) entry which is preliminary data.</text>
</comment>
<dbReference type="SUPFAM" id="SSF57756">
    <property type="entry name" value="Retrovirus zinc finger-like domains"/>
    <property type="match status" value="1"/>
</dbReference>
<keyword evidence="2" id="KW-0815">Transposition</keyword>
<evidence type="ECO:0000256" key="13">
    <source>
        <dbReference type="ARBA" id="ARBA00022842"/>
    </source>
</evidence>
<dbReference type="PANTHER" id="PTHR42648:SF11">
    <property type="entry name" value="TRANSPOSON TY4-P GAG-POL POLYPROTEIN"/>
    <property type="match status" value="1"/>
</dbReference>
<dbReference type="GO" id="GO:0003723">
    <property type="term" value="F:RNA binding"/>
    <property type="evidence" value="ECO:0007669"/>
    <property type="project" value="UniProtKB-KW"/>
</dbReference>
<keyword evidence="19" id="KW-0233">DNA recombination</keyword>
<evidence type="ECO:0000256" key="14">
    <source>
        <dbReference type="ARBA" id="ARBA00022884"/>
    </source>
</evidence>
<keyword evidence="11" id="KW-0378">Hydrolase</keyword>
<proteinExistence type="predicted"/>
<comment type="catalytic activity">
    <reaction evidence="21">
        <text>DNA(n) + a 2'-deoxyribonucleoside 5'-triphosphate = DNA(n+1) + diphosphate</text>
        <dbReference type="Rhea" id="RHEA:22508"/>
        <dbReference type="Rhea" id="RHEA-COMP:17339"/>
        <dbReference type="Rhea" id="RHEA-COMP:17340"/>
        <dbReference type="ChEBI" id="CHEBI:33019"/>
        <dbReference type="ChEBI" id="CHEBI:61560"/>
        <dbReference type="ChEBI" id="CHEBI:173112"/>
        <dbReference type="EC" id="2.7.7.49"/>
    </reaction>
</comment>
<dbReference type="InterPro" id="IPR039537">
    <property type="entry name" value="Retrotran_Ty1/copia-like"/>
</dbReference>